<organism evidence="2 3">
    <name type="scientific">Veillonella criceti</name>
    <dbReference type="NCBI Taxonomy" id="103891"/>
    <lineage>
        <taxon>Bacteria</taxon>
        <taxon>Bacillati</taxon>
        <taxon>Bacillota</taxon>
        <taxon>Negativicutes</taxon>
        <taxon>Veillonellales</taxon>
        <taxon>Veillonellaceae</taxon>
        <taxon>Veillonella</taxon>
    </lineage>
</organism>
<dbReference type="PROSITE" id="PS51318">
    <property type="entry name" value="TAT"/>
    <property type="match status" value="1"/>
</dbReference>
<name>A0A380NIX4_9FIRM</name>
<dbReference type="EMBL" id="UHIO01000001">
    <property type="protein sequence ID" value="SUP42128.1"/>
    <property type="molecule type" value="Genomic_DNA"/>
</dbReference>
<proteinExistence type="predicted"/>
<keyword evidence="3" id="KW-1185">Reference proteome</keyword>
<feature type="domain" description="DUF362" evidence="1">
    <location>
        <begin position="78"/>
        <end position="296"/>
    </location>
</feature>
<dbReference type="AlphaFoldDB" id="A0A380NIX4"/>
<reference evidence="2 3" key="1">
    <citation type="submission" date="2018-06" db="EMBL/GenBank/DDBJ databases">
        <authorList>
            <consortium name="Pathogen Informatics"/>
            <person name="Doyle S."/>
        </authorList>
    </citation>
    <scope>NUCLEOTIDE SEQUENCE [LARGE SCALE GENOMIC DNA]</scope>
    <source>
        <strain evidence="2 3">NCTC12020</strain>
    </source>
</reference>
<protein>
    <submittedName>
        <fullName evidence="2">Uncharacterized Fe-S center protein</fullName>
    </submittedName>
</protein>
<dbReference type="OrthoDB" id="9781559at2"/>
<dbReference type="InterPro" id="IPR007160">
    <property type="entry name" value="DUF362"/>
</dbReference>
<accession>A0A380NIX4</accession>
<evidence type="ECO:0000313" key="3">
    <source>
        <dbReference type="Proteomes" id="UP000255367"/>
    </source>
</evidence>
<dbReference type="InterPro" id="IPR006311">
    <property type="entry name" value="TAT_signal"/>
</dbReference>
<gene>
    <name evidence="2" type="ORF">NCTC12020_00779</name>
</gene>
<evidence type="ECO:0000313" key="2">
    <source>
        <dbReference type="EMBL" id="SUP42128.1"/>
    </source>
</evidence>
<dbReference type="Pfam" id="PF04015">
    <property type="entry name" value="DUF362"/>
    <property type="match status" value="1"/>
</dbReference>
<dbReference type="Gene3D" id="3.40.50.11440">
    <property type="match status" value="1"/>
</dbReference>
<sequence length="342" mass="37455">MGKISRRNFFKMAGIAAGGVLLPSFSKLTTAKSNIGGVTMSQNDSISKAKVYFTKHIDAEHLIALYDRINEGIYGKVGIKLHTGEKHGPNILPRDMVKAFQGHIPNSVIVETNTMYGGDRYTTADHRETLKVNGFDFCPVDILDEEGDVNFPVRNGKHLQEVAMGKHLADYDSLVVLTHFKGHAMGGFGGSLKNIAIGCASGQVGKRQVHGYLEGPMPPEAAAWGEMPLQDHLMERMADSGKAIVDYFGKHIVFLNVMRRMSVDCDCAGVMAAEPTISDIGIVASTDILAVDQASIDLVWSMPANEKQDLVERVESRHGLHQLQAMRDLKMGNENYELISID</sequence>
<dbReference type="RefSeq" id="WP_115309994.1">
    <property type="nucleotide sequence ID" value="NZ_UHIO01000001.1"/>
</dbReference>
<dbReference type="Proteomes" id="UP000255367">
    <property type="component" value="Unassembled WGS sequence"/>
</dbReference>
<evidence type="ECO:0000259" key="1">
    <source>
        <dbReference type="Pfam" id="PF04015"/>
    </source>
</evidence>